<keyword evidence="3" id="KW-1185">Reference proteome</keyword>
<evidence type="ECO:0000313" key="3">
    <source>
        <dbReference type="Proteomes" id="UP000326041"/>
    </source>
</evidence>
<feature type="region of interest" description="Disordered" evidence="1">
    <location>
        <begin position="11"/>
        <end position="40"/>
    </location>
</feature>
<evidence type="ECO:0000313" key="2">
    <source>
        <dbReference type="EMBL" id="QEV10145.1"/>
    </source>
</evidence>
<evidence type="ECO:0000256" key="1">
    <source>
        <dbReference type="SAM" id="MobiDB-lite"/>
    </source>
</evidence>
<proteinExistence type="predicted"/>
<gene>
    <name evidence="2" type="ORF">CP972_09180</name>
</gene>
<sequence>MTAALVTLLAAGCDPPGSGGSQVPSPPPPSSSSPSATAPEDLCARLVTHWAREVLDGTAYGDYQSMGLSNGQYGILRDAVAAARPVREQRGAPAAHEVIVRHVREACAERHRTGRPDEGAWR</sequence>
<organism evidence="2 3">
    <name type="scientific">Streptomyces prasinus</name>
    <dbReference type="NCBI Taxonomy" id="67345"/>
    <lineage>
        <taxon>Bacteria</taxon>
        <taxon>Bacillati</taxon>
        <taxon>Actinomycetota</taxon>
        <taxon>Actinomycetes</taxon>
        <taxon>Kitasatosporales</taxon>
        <taxon>Streptomycetaceae</taxon>
        <taxon>Streptomyces</taxon>
    </lineage>
</organism>
<name>A0ABX6B4R3_9ACTN</name>
<dbReference type="EMBL" id="CP023697">
    <property type="protein sequence ID" value="QEV10145.1"/>
    <property type="molecule type" value="Genomic_DNA"/>
</dbReference>
<protein>
    <recommendedName>
        <fullName evidence="4">Lipoprotein</fullName>
    </recommendedName>
</protein>
<evidence type="ECO:0008006" key="4">
    <source>
        <dbReference type="Google" id="ProtNLM"/>
    </source>
</evidence>
<reference evidence="2 3" key="1">
    <citation type="submission" date="2017-09" db="EMBL/GenBank/DDBJ databases">
        <authorList>
            <person name="Lee N."/>
            <person name="Cho B.-K."/>
        </authorList>
    </citation>
    <scope>NUCLEOTIDE SEQUENCE [LARGE SCALE GENOMIC DNA]</scope>
    <source>
        <strain evidence="2 3">ATCC 13879</strain>
    </source>
</reference>
<dbReference type="Proteomes" id="UP000326041">
    <property type="component" value="Chromosome"/>
</dbReference>
<accession>A0ABX6B4R3</accession>